<feature type="domain" description="TonB-dependent receptor plug" evidence="12">
    <location>
        <begin position="107"/>
        <end position="218"/>
    </location>
</feature>
<dbReference type="PROSITE" id="PS52016">
    <property type="entry name" value="TONB_DEPENDENT_REC_3"/>
    <property type="match status" value="1"/>
</dbReference>
<dbReference type="PANTHER" id="PTHR30069">
    <property type="entry name" value="TONB-DEPENDENT OUTER MEMBRANE RECEPTOR"/>
    <property type="match status" value="1"/>
</dbReference>
<dbReference type="InterPro" id="IPR012910">
    <property type="entry name" value="Plug_dom"/>
</dbReference>
<dbReference type="PANTHER" id="PTHR30069:SF49">
    <property type="entry name" value="OUTER MEMBRANE PROTEIN C"/>
    <property type="match status" value="1"/>
</dbReference>
<dbReference type="OrthoDB" id="9760620at2"/>
<evidence type="ECO:0000256" key="7">
    <source>
        <dbReference type="ARBA" id="ARBA00023237"/>
    </source>
</evidence>
<keyword evidence="13" id="KW-0675">Receptor</keyword>
<dbReference type="GO" id="GO:0009279">
    <property type="term" value="C:cell outer membrane"/>
    <property type="evidence" value="ECO:0007669"/>
    <property type="project" value="UniProtKB-SubCell"/>
</dbReference>
<evidence type="ECO:0000256" key="5">
    <source>
        <dbReference type="ARBA" id="ARBA00023077"/>
    </source>
</evidence>
<proteinExistence type="inferred from homology"/>
<evidence type="ECO:0000313" key="13">
    <source>
        <dbReference type="EMBL" id="PWK53290.1"/>
    </source>
</evidence>
<dbReference type="InterPro" id="IPR037066">
    <property type="entry name" value="Plug_dom_sf"/>
</dbReference>
<feature type="region of interest" description="Disordered" evidence="10">
    <location>
        <begin position="52"/>
        <end position="87"/>
    </location>
</feature>
<feature type="compositionally biased region" description="Polar residues" evidence="10">
    <location>
        <begin position="52"/>
        <end position="74"/>
    </location>
</feature>
<dbReference type="AlphaFoldDB" id="A0A316G0H4"/>
<dbReference type="Pfam" id="PF00593">
    <property type="entry name" value="TonB_dep_Rec_b-barrel"/>
    <property type="match status" value="1"/>
</dbReference>
<evidence type="ECO:0000256" key="8">
    <source>
        <dbReference type="PROSITE-ProRule" id="PRU01360"/>
    </source>
</evidence>
<dbReference type="InterPro" id="IPR000531">
    <property type="entry name" value="Beta-barrel_TonB"/>
</dbReference>
<name>A0A316G0H4_9GAMM</name>
<keyword evidence="5 9" id="KW-0798">TonB box</keyword>
<dbReference type="Gene3D" id="2.40.170.20">
    <property type="entry name" value="TonB-dependent receptor, beta-barrel domain"/>
    <property type="match status" value="1"/>
</dbReference>
<evidence type="ECO:0000256" key="6">
    <source>
        <dbReference type="ARBA" id="ARBA00023136"/>
    </source>
</evidence>
<dbReference type="Gene3D" id="2.170.130.10">
    <property type="entry name" value="TonB-dependent receptor, plug domain"/>
    <property type="match status" value="1"/>
</dbReference>
<dbReference type="EMBL" id="QGGU01000003">
    <property type="protein sequence ID" value="PWK53290.1"/>
    <property type="molecule type" value="Genomic_DNA"/>
</dbReference>
<comment type="subcellular location">
    <subcellularLocation>
        <location evidence="1 8">Cell outer membrane</location>
        <topology evidence="1 8">Multi-pass membrane protein</topology>
    </subcellularLocation>
</comment>
<dbReference type="GO" id="GO:0044718">
    <property type="term" value="P:siderophore transmembrane transport"/>
    <property type="evidence" value="ECO:0007669"/>
    <property type="project" value="TreeGrafter"/>
</dbReference>
<dbReference type="SUPFAM" id="SSF56935">
    <property type="entry name" value="Porins"/>
    <property type="match status" value="1"/>
</dbReference>
<dbReference type="InterPro" id="IPR036942">
    <property type="entry name" value="Beta-barrel_TonB_sf"/>
</dbReference>
<keyword evidence="3 8" id="KW-1134">Transmembrane beta strand</keyword>
<reference evidence="13 14" key="1">
    <citation type="submission" date="2018-05" db="EMBL/GenBank/DDBJ databases">
        <title>Genomic Encyclopedia of Type Strains, Phase IV (KMG-IV): sequencing the most valuable type-strain genomes for metagenomic binning, comparative biology and taxonomic classification.</title>
        <authorList>
            <person name="Goeker M."/>
        </authorList>
    </citation>
    <scope>NUCLEOTIDE SEQUENCE [LARGE SCALE GENOMIC DNA]</scope>
    <source>
        <strain evidence="13 14">DSM 25350</strain>
    </source>
</reference>
<evidence type="ECO:0000259" key="11">
    <source>
        <dbReference type="Pfam" id="PF00593"/>
    </source>
</evidence>
<dbReference type="InterPro" id="IPR039426">
    <property type="entry name" value="TonB-dep_rcpt-like"/>
</dbReference>
<gene>
    <name evidence="13" type="ORF">C8D97_103117</name>
</gene>
<organism evidence="13 14">
    <name type="scientific">Pleionea mediterranea</name>
    <dbReference type="NCBI Taxonomy" id="523701"/>
    <lineage>
        <taxon>Bacteria</taxon>
        <taxon>Pseudomonadati</taxon>
        <taxon>Pseudomonadota</taxon>
        <taxon>Gammaproteobacteria</taxon>
        <taxon>Oceanospirillales</taxon>
        <taxon>Pleioneaceae</taxon>
        <taxon>Pleionea</taxon>
    </lineage>
</organism>
<comment type="similarity">
    <text evidence="8 9">Belongs to the TonB-dependent receptor family.</text>
</comment>
<sequence length="763" mass="85571">MFTAHKGFKKQNAMLPKIFFIKQHQNRPIKHLTLLLIGLFCNSLLASGLSDTVSSTEKTTEPTTNRHIATSSKTANQSSENESSNNSNANIKDAVIIVTGKRRAHPLLNTPQSITSISSDTIDFIQPTHSNELSSFVPGMWISRGNGQEHLTAIRSPVFTGPGSCAEFLIMENNIPVRAKGFCNVNQLFDANIAQASSVEVLRGANSALYGSDAIHGTVNVITTEFDRALPAMSSAQLSAGEDDDISVSSQIVSLYDPAVTKRHKYALKFQGTHDNGFKHAAGFDQQKLSAEHLFIGTDYDIHTLFSASNLNQETAGYLQQGENAYRNDAFLRQNDFPEAFRDARSFRLQSNIKPSSGSWEITPYARANDMTFLMHFLPGQPVEKNGHDSVGIHFQWIPIESNKLTLQTGFDSELTRGYLNQYQPAPTNTGSAFLNEVLPQGQHYDYTVNSKSAAVFTNADFQLSDTINFSTGLRLDYISFKYNNQMQNGNSRDNGTTCGFGGCRYTRPADRSDSFTEPSAFIAMNVSLDNQQQFFAKLDTAHRTPQATELYRLQNGQSSANIEPQSATSLEAGYRSRNDGDAFEAVVFSMRKRHVIFQNNQRQWVNGAKTAHQGIEFSWQQRLSDQWSLKGVATYAEHTYQNNPDLRGSNQMNINGNDIDTAPKFIAAMHLNWRPTPDIRAALEWQHLSSYYLNPENTEQYSGHQLFHFRLARHLTPKTRLLIQVKNITNKNYAERADFAFGNHRYFVGEPRQFYLTVEQVF</sequence>
<evidence type="ECO:0000256" key="2">
    <source>
        <dbReference type="ARBA" id="ARBA00022448"/>
    </source>
</evidence>
<evidence type="ECO:0000256" key="9">
    <source>
        <dbReference type="RuleBase" id="RU003357"/>
    </source>
</evidence>
<dbReference type="Proteomes" id="UP000245790">
    <property type="component" value="Unassembled WGS sequence"/>
</dbReference>
<accession>A0A316G0H4</accession>
<evidence type="ECO:0000256" key="10">
    <source>
        <dbReference type="SAM" id="MobiDB-lite"/>
    </source>
</evidence>
<feature type="compositionally biased region" description="Low complexity" evidence="10">
    <location>
        <begin position="75"/>
        <end position="87"/>
    </location>
</feature>
<comment type="caution">
    <text evidence="13">The sequence shown here is derived from an EMBL/GenBank/DDBJ whole genome shotgun (WGS) entry which is preliminary data.</text>
</comment>
<feature type="domain" description="TonB-dependent receptor-like beta-barrel" evidence="11">
    <location>
        <begin position="306"/>
        <end position="729"/>
    </location>
</feature>
<evidence type="ECO:0000259" key="12">
    <source>
        <dbReference type="Pfam" id="PF07715"/>
    </source>
</evidence>
<keyword evidence="2 8" id="KW-0813">Transport</keyword>
<keyword evidence="6 8" id="KW-0472">Membrane</keyword>
<keyword evidence="4 8" id="KW-0812">Transmembrane</keyword>
<evidence type="ECO:0000313" key="14">
    <source>
        <dbReference type="Proteomes" id="UP000245790"/>
    </source>
</evidence>
<dbReference type="Pfam" id="PF07715">
    <property type="entry name" value="Plug"/>
    <property type="match status" value="1"/>
</dbReference>
<keyword evidence="7 8" id="KW-0998">Cell outer membrane</keyword>
<dbReference type="GO" id="GO:0015344">
    <property type="term" value="F:siderophore uptake transmembrane transporter activity"/>
    <property type="evidence" value="ECO:0007669"/>
    <property type="project" value="TreeGrafter"/>
</dbReference>
<evidence type="ECO:0000256" key="1">
    <source>
        <dbReference type="ARBA" id="ARBA00004571"/>
    </source>
</evidence>
<keyword evidence="14" id="KW-1185">Reference proteome</keyword>
<protein>
    <submittedName>
        <fullName evidence="13">Outer membrane receptor protein involved in Fe transport</fullName>
    </submittedName>
</protein>
<evidence type="ECO:0000256" key="3">
    <source>
        <dbReference type="ARBA" id="ARBA00022452"/>
    </source>
</evidence>
<evidence type="ECO:0000256" key="4">
    <source>
        <dbReference type="ARBA" id="ARBA00022692"/>
    </source>
</evidence>